<proteinExistence type="predicted"/>
<dbReference type="SUPFAM" id="SSF50475">
    <property type="entry name" value="FMN-binding split barrel"/>
    <property type="match status" value="1"/>
</dbReference>
<dbReference type="EMBL" id="CP108482">
    <property type="protein sequence ID" value="WUS60443.1"/>
    <property type="molecule type" value="Genomic_DNA"/>
</dbReference>
<evidence type="ECO:0000259" key="2">
    <source>
        <dbReference type="Pfam" id="PF01243"/>
    </source>
</evidence>
<evidence type="ECO:0000313" key="3">
    <source>
        <dbReference type="EMBL" id="WUS60443.1"/>
    </source>
</evidence>
<reference evidence="3 4" key="1">
    <citation type="submission" date="2022-10" db="EMBL/GenBank/DDBJ databases">
        <title>The complete genomes of actinobacterial strains from the NBC collection.</title>
        <authorList>
            <person name="Joergensen T.S."/>
            <person name="Alvarez Arevalo M."/>
            <person name="Sterndorff E.B."/>
            <person name="Faurdal D."/>
            <person name="Vuksanovic O."/>
            <person name="Mourched A.-S."/>
            <person name="Charusanti P."/>
            <person name="Shaw S."/>
            <person name="Blin K."/>
            <person name="Weber T."/>
        </authorList>
    </citation>
    <scope>NUCLEOTIDE SEQUENCE [LARGE SCALE GENOMIC DNA]</scope>
    <source>
        <strain evidence="3 4">NBC_01247</strain>
    </source>
</reference>
<dbReference type="InterPro" id="IPR052019">
    <property type="entry name" value="F420H2_bilvrd_red/Heme_oxyg"/>
</dbReference>
<keyword evidence="4" id="KW-1185">Reference proteome</keyword>
<dbReference type="Pfam" id="PF01243">
    <property type="entry name" value="PNPOx_N"/>
    <property type="match status" value="1"/>
</dbReference>
<dbReference type="Gene3D" id="2.30.110.10">
    <property type="entry name" value="Electron Transport, Fmn-binding Protein, Chain A"/>
    <property type="match status" value="1"/>
</dbReference>
<dbReference type="InterPro" id="IPR011576">
    <property type="entry name" value="Pyridox_Oxase_N"/>
</dbReference>
<dbReference type="PANTHER" id="PTHR35176">
    <property type="entry name" value="HEME OXYGENASE HI_0854-RELATED"/>
    <property type="match status" value="1"/>
</dbReference>
<organism evidence="3 4">
    <name type="scientific">Kitasatospora herbaricolor</name>
    <dbReference type="NCBI Taxonomy" id="68217"/>
    <lineage>
        <taxon>Bacteria</taxon>
        <taxon>Bacillati</taxon>
        <taxon>Actinomycetota</taxon>
        <taxon>Actinomycetes</taxon>
        <taxon>Kitasatosporales</taxon>
        <taxon>Streptomycetaceae</taxon>
        <taxon>Kitasatospora</taxon>
    </lineage>
</organism>
<gene>
    <name evidence="3" type="ORF">OG469_36140</name>
</gene>
<sequence>MGITVDHSKIVHLVNTDPVIRTLLEAPIPMRLGYVGLDGHPRTVPVAYLWNGQAFVFATPTSAYKVRAITAHPQVSFTVDTTDFTPLIMLVRGTASVEIRQGVPQEHIDASRRSVGEAGMAEWERVKRANTTEMALISVVPTHVTVCDFATRFPPPAAVNSRTHGAE</sequence>
<evidence type="ECO:0000313" key="4">
    <source>
        <dbReference type="Proteomes" id="UP001432014"/>
    </source>
</evidence>
<protein>
    <submittedName>
        <fullName evidence="3">Pyridoxamine 5'-phosphate oxidase family protein</fullName>
    </submittedName>
</protein>
<dbReference type="Proteomes" id="UP001432014">
    <property type="component" value="Chromosome"/>
</dbReference>
<dbReference type="PANTHER" id="PTHR35176:SF6">
    <property type="entry name" value="HEME OXYGENASE HI_0854-RELATED"/>
    <property type="match status" value="1"/>
</dbReference>
<dbReference type="RefSeq" id="WP_329493456.1">
    <property type="nucleotide sequence ID" value="NZ_CP108460.1"/>
</dbReference>
<name>A0ABZ1WHU1_9ACTN</name>
<feature type="domain" description="Pyridoxamine 5'-phosphate oxidase N-terminal" evidence="2">
    <location>
        <begin position="18"/>
        <end position="107"/>
    </location>
</feature>
<dbReference type="InterPro" id="IPR012349">
    <property type="entry name" value="Split_barrel_FMN-bd"/>
</dbReference>
<evidence type="ECO:0000256" key="1">
    <source>
        <dbReference type="ARBA" id="ARBA00023002"/>
    </source>
</evidence>
<accession>A0ABZ1WHU1</accession>
<keyword evidence="1" id="KW-0560">Oxidoreductase</keyword>